<comment type="caution">
    <text evidence="1">The sequence shown here is derived from an EMBL/GenBank/DDBJ whole genome shotgun (WGS) entry which is preliminary data.</text>
</comment>
<dbReference type="SUPFAM" id="SSF46785">
    <property type="entry name" value="Winged helix' DNA-binding domain"/>
    <property type="match status" value="1"/>
</dbReference>
<accession>A0ABW3WHD8</accession>
<dbReference type="InterPro" id="IPR036390">
    <property type="entry name" value="WH_DNA-bd_sf"/>
</dbReference>
<evidence type="ECO:0000313" key="2">
    <source>
        <dbReference type="Proteomes" id="UP001597158"/>
    </source>
</evidence>
<dbReference type="RefSeq" id="WP_277834302.1">
    <property type="nucleotide sequence ID" value="NZ_JARQZE010000012.1"/>
</dbReference>
<protein>
    <submittedName>
        <fullName evidence="1">Uncharacterized protein</fullName>
    </submittedName>
</protein>
<organism evidence="1 2">
    <name type="scientific">Thauera mechernichensis</name>
    <dbReference type="NCBI Taxonomy" id="82788"/>
    <lineage>
        <taxon>Bacteria</taxon>
        <taxon>Pseudomonadati</taxon>
        <taxon>Pseudomonadota</taxon>
        <taxon>Betaproteobacteria</taxon>
        <taxon>Rhodocyclales</taxon>
        <taxon>Zoogloeaceae</taxon>
        <taxon>Thauera</taxon>
    </lineage>
</organism>
<gene>
    <name evidence="1" type="ORF">ACFQ4M_17015</name>
</gene>
<keyword evidence="2" id="KW-1185">Reference proteome</keyword>
<reference evidence="2" key="1">
    <citation type="journal article" date="2019" name="Int. J. Syst. Evol. Microbiol.">
        <title>The Global Catalogue of Microorganisms (GCM) 10K type strain sequencing project: providing services to taxonomists for standard genome sequencing and annotation.</title>
        <authorList>
            <consortium name="The Broad Institute Genomics Platform"/>
            <consortium name="The Broad Institute Genome Sequencing Center for Infectious Disease"/>
            <person name="Wu L."/>
            <person name="Ma J."/>
        </authorList>
    </citation>
    <scope>NUCLEOTIDE SEQUENCE [LARGE SCALE GENOMIC DNA]</scope>
    <source>
        <strain evidence="2">CCUG 48884</strain>
    </source>
</reference>
<dbReference type="EMBL" id="JBHTMC010000032">
    <property type="protein sequence ID" value="MFD1265275.1"/>
    <property type="molecule type" value="Genomic_DNA"/>
</dbReference>
<sequence length="165" mass="18047">MTDTTTKAEKPTKSNAEIVLEAIQDLHAREQIVTREILAELTGLKLTTIDDRLGHLVDNGKVRRVQRGVFVPVDHHKPARPISRTLCPDGTTVLEVGESVIILSPREVRMIGELMAGSSQQYAAIEIGHEAARLNAALAGQVSEVRRELRQLQEGAATTAPDNEE</sequence>
<evidence type="ECO:0000313" key="1">
    <source>
        <dbReference type="EMBL" id="MFD1265275.1"/>
    </source>
</evidence>
<name>A0ABW3WHD8_9RHOO</name>
<proteinExistence type="predicted"/>
<dbReference type="Proteomes" id="UP001597158">
    <property type="component" value="Unassembled WGS sequence"/>
</dbReference>